<evidence type="ECO:0000313" key="4">
    <source>
        <dbReference type="Proteomes" id="UP000602510"/>
    </source>
</evidence>
<evidence type="ECO:0000313" key="2">
    <source>
        <dbReference type="EMBL" id="KAF4041748.1"/>
    </source>
</evidence>
<gene>
    <name evidence="2" type="ORF">GN244_ATG06067</name>
    <name evidence="3" type="ORF">GN958_ATG05088</name>
</gene>
<dbReference type="EMBL" id="WSZM01000115">
    <property type="protein sequence ID" value="KAF4041748.1"/>
    <property type="molecule type" value="Genomic_DNA"/>
</dbReference>
<feature type="compositionally biased region" description="Basic and acidic residues" evidence="1">
    <location>
        <begin position="8"/>
        <end position="25"/>
    </location>
</feature>
<keyword evidence="4" id="KW-1185">Reference proteome</keyword>
<accession>A0A833WH18</accession>
<sequence length="66" mass="7154">MAADTTATDDHDHGGSGYDRHHDNSVDTTPTTMMNSAMTVLVTEEYDDPAFIPLGSTRFADADYTV</sequence>
<dbReference type="EMBL" id="JAACNO010000694">
    <property type="protein sequence ID" value="KAF4145721.1"/>
    <property type="molecule type" value="Genomic_DNA"/>
</dbReference>
<organism evidence="2 4">
    <name type="scientific">Phytophthora infestans</name>
    <name type="common">Potato late blight agent</name>
    <name type="synonym">Botrytis infestans</name>
    <dbReference type="NCBI Taxonomy" id="4787"/>
    <lineage>
        <taxon>Eukaryota</taxon>
        <taxon>Sar</taxon>
        <taxon>Stramenopiles</taxon>
        <taxon>Oomycota</taxon>
        <taxon>Peronosporomycetes</taxon>
        <taxon>Peronosporales</taxon>
        <taxon>Peronosporaceae</taxon>
        <taxon>Phytophthora</taxon>
    </lineage>
</organism>
<evidence type="ECO:0000256" key="1">
    <source>
        <dbReference type="SAM" id="MobiDB-lite"/>
    </source>
</evidence>
<dbReference type="Proteomes" id="UP000602510">
    <property type="component" value="Unassembled WGS sequence"/>
</dbReference>
<dbReference type="AlphaFoldDB" id="A0A833WH18"/>
<name>A0A833WH18_PHYIN</name>
<protein>
    <submittedName>
        <fullName evidence="2">Uncharacterized protein</fullName>
    </submittedName>
</protein>
<dbReference type="Proteomes" id="UP000704712">
    <property type="component" value="Unassembled WGS sequence"/>
</dbReference>
<proteinExistence type="predicted"/>
<comment type="caution">
    <text evidence="2">The sequence shown here is derived from an EMBL/GenBank/DDBJ whole genome shotgun (WGS) entry which is preliminary data.</text>
</comment>
<evidence type="ECO:0000313" key="3">
    <source>
        <dbReference type="EMBL" id="KAF4145721.1"/>
    </source>
</evidence>
<reference evidence="2" key="1">
    <citation type="submission" date="2020-04" db="EMBL/GenBank/DDBJ databases">
        <title>Hybrid Assembly of Korean Phytophthora infestans isolates.</title>
        <authorList>
            <person name="Prokchorchik M."/>
            <person name="Lee Y."/>
            <person name="Seo J."/>
            <person name="Cho J.-H."/>
            <person name="Park Y.-E."/>
            <person name="Jang D.-C."/>
            <person name="Im J.-S."/>
            <person name="Choi J.-G."/>
            <person name="Park H.-J."/>
            <person name="Lee G.-B."/>
            <person name="Lee Y.-G."/>
            <person name="Hong S.-Y."/>
            <person name="Cho K."/>
            <person name="Sohn K.H."/>
        </authorList>
    </citation>
    <scope>NUCLEOTIDE SEQUENCE</scope>
    <source>
        <strain evidence="2">KR_1_A1</strain>
        <strain evidence="3">KR_2_A2</strain>
    </source>
</reference>
<feature type="region of interest" description="Disordered" evidence="1">
    <location>
        <begin position="1"/>
        <end position="31"/>
    </location>
</feature>